<accession>A0A7E5VBM6</accession>
<dbReference type="KEGG" id="tnl:113492363"/>
<evidence type="ECO:0000313" key="1">
    <source>
        <dbReference type="Proteomes" id="UP000322000"/>
    </source>
</evidence>
<keyword evidence="1" id="KW-1185">Reference proteome</keyword>
<protein>
    <submittedName>
        <fullName evidence="2">Uncharacterized protein LOC113492363</fullName>
    </submittedName>
</protein>
<dbReference type="Proteomes" id="UP000322000">
    <property type="component" value="Chromosome 3"/>
</dbReference>
<evidence type="ECO:0000313" key="2">
    <source>
        <dbReference type="RefSeq" id="XP_026725640.1"/>
    </source>
</evidence>
<reference evidence="2" key="1">
    <citation type="submission" date="2025-08" db="UniProtKB">
        <authorList>
            <consortium name="RefSeq"/>
        </authorList>
    </citation>
    <scope>IDENTIFICATION</scope>
</reference>
<proteinExistence type="predicted"/>
<name>A0A7E5VBM6_TRINI</name>
<dbReference type="InParanoid" id="A0A7E5VBM6"/>
<dbReference type="AlphaFoldDB" id="A0A7E5VBM6"/>
<dbReference type="RefSeq" id="XP_026725640.1">
    <property type="nucleotide sequence ID" value="XM_026869839.1"/>
</dbReference>
<dbReference type="OrthoDB" id="7268531at2759"/>
<organism evidence="1 2">
    <name type="scientific">Trichoplusia ni</name>
    <name type="common">Cabbage looper</name>
    <dbReference type="NCBI Taxonomy" id="7111"/>
    <lineage>
        <taxon>Eukaryota</taxon>
        <taxon>Metazoa</taxon>
        <taxon>Ecdysozoa</taxon>
        <taxon>Arthropoda</taxon>
        <taxon>Hexapoda</taxon>
        <taxon>Insecta</taxon>
        <taxon>Pterygota</taxon>
        <taxon>Neoptera</taxon>
        <taxon>Endopterygota</taxon>
        <taxon>Lepidoptera</taxon>
        <taxon>Glossata</taxon>
        <taxon>Ditrysia</taxon>
        <taxon>Noctuoidea</taxon>
        <taxon>Noctuidae</taxon>
        <taxon>Plusiinae</taxon>
        <taxon>Trichoplusia</taxon>
    </lineage>
</organism>
<sequence>MASLKDLLVDVDDDMSNDTDVVEYIDSVDEDEDSGEKRPIMLLLRCLIRNKQNTVMTNAQIIDILDKEFNINVHDIHELEVDIYIKIIKKYLKDWPQWEELERMSTKLNKINDSEAVSKVLDHKYKNLKEYLGVMLEAAKPLASEAVKSIATTRESKSEENTESDVVMEIQCTRQQLNHLFFRKPRLDLNNTVFNMSPEQPTQISLRSVPFDMIFGYLPIKITVNGPCLSLTRELLYNLKHVLVNKARIHNSPPQNVFLNTGLQVRARSKAVYCNKNFLLKTISDILEKCKSENDLFFEVALAVFDAIIRDLKHLPKSIRVQSPYRKYMNKYKYVRHLFVDNPKSRDDRYDLQLEETLSPMYQLHLKKMPEVCTEKPTRAWFRIECAVCSVKISEQNVQEALLLHYTNCHQNDPDWQCMNCKKIFSVEFLARNRFMHTC</sequence>
<gene>
    <name evidence="2" type="primary">LOC113492363</name>
</gene>
<dbReference type="GeneID" id="113492363"/>